<keyword evidence="2" id="KW-1185">Reference proteome</keyword>
<evidence type="ECO:0000313" key="1">
    <source>
        <dbReference type="EMBL" id="RLV55670.1"/>
    </source>
</evidence>
<proteinExistence type="predicted"/>
<gene>
    <name evidence="1" type="ORF">D9V41_09380</name>
</gene>
<protein>
    <submittedName>
        <fullName evidence="1">Uncharacterized protein</fullName>
    </submittedName>
</protein>
<reference evidence="1 2" key="1">
    <citation type="submission" date="2018-10" db="EMBL/GenBank/DDBJ databases">
        <title>Aeromicrobium sp. 9W16Y-2 whole genome shotgun sequence.</title>
        <authorList>
            <person name="Li F."/>
        </authorList>
    </citation>
    <scope>NUCLEOTIDE SEQUENCE [LARGE SCALE GENOMIC DNA]</scope>
    <source>
        <strain evidence="1 2">9W16Y-2</strain>
    </source>
</reference>
<accession>A0A3L8PKA4</accession>
<dbReference type="AlphaFoldDB" id="A0A3L8PKA4"/>
<dbReference type="EMBL" id="RDBF01000006">
    <property type="protein sequence ID" value="RLV55670.1"/>
    <property type="molecule type" value="Genomic_DNA"/>
</dbReference>
<evidence type="ECO:0000313" key="2">
    <source>
        <dbReference type="Proteomes" id="UP000282515"/>
    </source>
</evidence>
<sequence>MVMTEETHRILIVGRSQGVLVDSVRMLRDRGYAANASNQFDTLLDDYDLREVDLVIFGGMVPPTTKDHLATRIRQINSQAHFLQGLAGIAPLLVAQVEEHFSGAVSGVTYDPNARSFRLALADAASVTLHGLWATFVPPDPVAQTAVAYDGELAAGTHEIAVPEDVPRQGSFAAMRIGGRTSTFQLGEMPQSVTRAAATGSLPPPEPLTTRFPWE</sequence>
<name>A0A3L8PKA4_9ACTN</name>
<comment type="caution">
    <text evidence="1">The sequence shown here is derived from an EMBL/GenBank/DDBJ whole genome shotgun (WGS) entry which is preliminary data.</text>
</comment>
<dbReference type="Proteomes" id="UP000282515">
    <property type="component" value="Unassembled WGS sequence"/>
</dbReference>
<organism evidence="1 2">
    <name type="scientific">Aeromicrobium phragmitis</name>
    <dbReference type="NCBI Taxonomy" id="2478914"/>
    <lineage>
        <taxon>Bacteria</taxon>
        <taxon>Bacillati</taxon>
        <taxon>Actinomycetota</taxon>
        <taxon>Actinomycetes</taxon>
        <taxon>Propionibacteriales</taxon>
        <taxon>Nocardioidaceae</taxon>
        <taxon>Aeromicrobium</taxon>
    </lineage>
</organism>